<dbReference type="PANTHER" id="PTHR10410">
    <property type="entry name" value="EUKARYOTIC TRANSLATION INITIATION FACTOR 3 -RELATED"/>
    <property type="match status" value="1"/>
</dbReference>
<protein>
    <recommendedName>
        <fullName evidence="1">MPN domain-containing protein</fullName>
    </recommendedName>
</protein>
<dbReference type="Pfam" id="PF18110">
    <property type="entry name" value="BRCC36_C"/>
    <property type="match status" value="1"/>
</dbReference>
<dbReference type="EMBL" id="GEBQ01030514">
    <property type="protein sequence ID" value="JAT09463.1"/>
    <property type="molecule type" value="Transcribed_RNA"/>
</dbReference>
<dbReference type="InterPro" id="IPR040749">
    <property type="entry name" value="BRCC36_C"/>
</dbReference>
<dbReference type="PROSITE" id="PS50249">
    <property type="entry name" value="MPN"/>
    <property type="match status" value="1"/>
</dbReference>
<dbReference type="Pfam" id="PF01398">
    <property type="entry name" value="JAB"/>
    <property type="match status" value="1"/>
</dbReference>
<proteinExistence type="predicted"/>
<dbReference type="Gene3D" id="3.40.140.10">
    <property type="entry name" value="Cytidine Deaminase, domain 2"/>
    <property type="match status" value="1"/>
</dbReference>
<dbReference type="InterPro" id="IPR037518">
    <property type="entry name" value="MPN"/>
</dbReference>
<dbReference type="GO" id="GO:0008237">
    <property type="term" value="F:metallopeptidase activity"/>
    <property type="evidence" value="ECO:0007669"/>
    <property type="project" value="InterPro"/>
</dbReference>
<dbReference type="SUPFAM" id="SSF102712">
    <property type="entry name" value="JAB1/MPN domain"/>
    <property type="match status" value="1"/>
</dbReference>
<evidence type="ECO:0000313" key="3">
    <source>
        <dbReference type="EMBL" id="JAT32120.1"/>
    </source>
</evidence>
<gene>
    <name evidence="3" type="ORF">g.2859</name>
    <name evidence="2" type="ORF">g.2860</name>
</gene>
<dbReference type="InterPro" id="IPR050242">
    <property type="entry name" value="JAMM_MPN+_peptidase_M67A"/>
</dbReference>
<name>A0A1B6KDE3_9HEMI</name>
<reference evidence="2" key="1">
    <citation type="submission" date="2015-11" db="EMBL/GenBank/DDBJ databases">
        <title>De novo transcriptome assembly of four potential Pierce s Disease insect vectors from Arizona vineyards.</title>
        <authorList>
            <person name="Tassone E.E."/>
        </authorList>
    </citation>
    <scope>NUCLEOTIDE SEQUENCE</scope>
</reference>
<sequence>MALAEVYLSNDIYMACIQLALSTEKEEVICLLLGETKEDKGNKTAYIYSMKIPHRLDKKKDRVEISIDQLIAARDYAEKLSQKLKVEVTVLGWFHSHPHITVWPSHVDVNTQANYQTMSKSFVGIICSAFSKDKTTKECEINITCFQSESITNDNGTVQNVRKPVPYFVFTNPVPITAVSCLKTICDLPNILHKEEEENYKECAAENSDALCTLHNEMLLTKSLLHITNKISIPLLKTLELRERILKQQLVFLKKFDGKLRSAFGGCGEGASNAN</sequence>
<evidence type="ECO:0000313" key="2">
    <source>
        <dbReference type="EMBL" id="JAT09463.1"/>
    </source>
</evidence>
<organism evidence="2">
    <name type="scientific">Graphocephala atropunctata</name>
    <dbReference type="NCBI Taxonomy" id="36148"/>
    <lineage>
        <taxon>Eukaryota</taxon>
        <taxon>Metazoa</taxon>
        <taxon>Ecdysozoa</taxon>
        <taxon>Arthropoda</taxon>
        <taxon>Hexapoda</taxon>
        <taxon>Insecta</taxon>
        <taxon>Pterygota</taxon>
        <taxon>Neoptera</taxon>
        <taxon>Paraneoptera</taxon>
        <taxon>Hemiptera</taxon>
        <taxon>Auchenorrhyncha</taxon>
        <taxon>Membracoidea</taxon>
        <taxon>Cicadellidae</taxon>
        <taxon>Cicadellinae</taxon>
        <taxon>Cicadellini</taxon>
        <taxon>Graphocephala</taxon>
    </lineage>
</organism>
<dbReference type="AlphaFoldDB" id="A0A1B6KDE3"/>
<feature type="domain" description="MPN" evidence="1">
    <location>
        <begin position="6"/>
        <end position="146"/>
    </location>
</feature>
<accession>A0A1B6KDE3</accession>
<dbReference type="SMART" id="SM00232">
    <property type="entry name" value="JAB_MPN"/>
    <property type="match status" value="1"/>
</dbReference>
<dbReference type="EMBL" id="GEBQ01007857">
    <property type="protein sequence ID" value="JAT32120.1"/>
    <property type="molecule type" value="Transcribed_RNA"/>
</dbReference>
<dbReference type="InterPro" id="IPR000555">
    <property type="entry name" value="JAMM/MPN+_dom"/>
</dbReference>
<evidence type="ECO:0000259" key="1">
    <source>
        <dbReference type="PROSITE" id="PS50249"/>
    </source>
</evidence>